<name>A0A6J4VXA7_9BACT</name>
<evidence type="ECO:0000313" key="2">
    <source>
        <dbReference type="EMBL" id="CAA9588163.1"/>
    </source>
</evidence>
<feature type="chain" id="PRO_5026716432" evidence="1">
    <location>
        <begin position="28"/>
        <end position="221"/>
    </location>
</feature>
<accession>A0A6J4VXA7</accession>
<evidence type="ECO:0000256" key="1">
    <source>
        <dbReference type="SAM" id="SignalP"/>
    </source>
</evidence>
<dbReference type="EMBL" id="CADCWM010001089">
    <property type="protein sequence ID" value="CAA9588163.1"/>
    <property type="molecule type" value="Genomic_DNA"/>
</dbReference>
<keyword evidence="1" id="KW-0732">Signal</keyword>
<dbReference type="AlphaFoldDB" id="A0A6J4VXA7"/>
<gene>
    <name evidence="2" type="ORF">AVDCRST_MAG88-4342</name>
</gene>
<organism evidence="2">
    <name type="scientific">uncultured Thermomicrobiales bacterium</name>
    <dbReference type="NCBI Taxonomy" id="1645740"/>
    <lineage>
        <taxon>Bacteria</taxon>
        <taxon>Pseudomonadati</taxon>
        <taxon>Thermomicrobiota</taxon>
        <taxon>Thermomicrobia</taxon>
        <taxon>Thermomicrobiales</taxon>
        <taxon>environmental samples</taxon>
    </lineage>
</organism>
<protein>
    <submittedName>
        <fullName evidence="2">Uncharacterized protein</fullName>
    </submittedName>
</protein>
<feature type="signal peptide" evidence="1">
    <location>
        <begin position="1"/>
        <end position="27"/>
    </location>
</feature>
<reference evidence="2" key="1">
    <citation type="submission" date="2020-02" db="EMBL/GenBank/DDBJ databases">
        <authorList>
            <person name="Meier V. D."/>
        </authorList>
    </citation>
    <scope>NUCLEOTIDE SEQUENCE</scope>
    <source>
        <strain evidence="2">AVDCRST_MAG88</strain>
    </source>
</reference>
<proteinExistence type="predicted"/>
<sequence length="221" mass="23665">MGRLVRSRRLARWCCLAVVALTCPACAGPPQPTATPRPTAVATPPVTRRATATPGPICPLFRSGGLGLSRRQWEARAGAPLTTAVEGRAGGPSSMAPEITVGSYRAPNGTYEVRFADDILFSVRYQWAQGAALSLDEARARMRPLLPEDAEYLQAQESPRGRTLREGYRSTLLGFALARRGCDDATPATGSVRGVPINVYFSRREGSDLFDSVALEAFIGG</sequence>